<dbReference type="SUPFAM" id="SSF102462">
    <property type="entry name" value="Peptidyl-tRNA hydrolase II"/>
    <property type="match status" value="1"/>
</dbReference>
<name>A0A2P8VGL1_9ENTR</name>
<accession>A0A2P8VGL1</accession>
<dbReference type="Gene3D" id="3.40.1490.10">
    <property type="entry name" value="Bit1"/>
    <property type="match status" value="1"/>
</dbReference>
<evidence type="ECO:0000313" key="1">
    <source>
        <dbReference type="EMBL" id="PSN06683.1"/>
    </source>
</evidence>
<reference evidence="1 2" key="1">
    <citation type="submission" date="2018-03" db="EMBL/GenBank/DDBJ databases">
        <title>Draft genome sequence of the first documented clinical Siccibacter turicensis isolate in Austria.</title>
        <authorList>
            <person name="Lepuschitz S."/>
            <person name="Pekard-Amenitsch S."/>
            <person name="Haunold R."/>
            <person name="Schill S."/>
            <person name="Mach R."/>
            <person name="Allerberger F."/>
            <person name="Ruppitsch W."/>
            <person name="Forsythe S.J."/>
        </authorList>
    </citation>
    <scope>NUCLEOTIDE SEQUENCE [LARGE SCALE GENOMIC DNA]</scope>
    <source>
        <strain evidence="1 2">6100069499-17</strain>
    </source>
</reference>
<dbReference type="EMBL" id="PYEP01000007">
    <property type="protein sequence ID" value="PSN06683.1"/>
    <property type="molecule type" value="Genomic_DNA"/>
</dbReference>
<dbReference type="InterPro" id="IPR023476">
    <property type="entry name" value="Pep_tRNA_hydro_II_dom_sf"/>
</dbReference>
<organism evidence="1 2">
    <name type="scientific">Siccibacter turicensis</name>
    <dbReference type="NCBI Taxonomy" id="357233"/>
    <lineage>
        <taxon>Bacteria</taxon>
        <taxon>Pseudomonadati</taxon>
        <taxon>Pseudomonadota</taxon>
        <taxon>Gammaproteobacteria</taxon>
        <taxon>Enterobacterales</taxon>
        <taxon>Enterobacteriaceae</taxon>
        <taxon>Siccibacter</taxon>
    </lineage>
</organism>
<proteinExistence type="predicted"/>
<gene>
    <name evidence="1" type="ORF">C7G83_16880</name>
</gene>
<dbReference type="OrthoDB" id="9095096at2"/>
<dbReference type="PIRSF" id="PIRSF033736">
    <property type="entry name" value="UCP033763"/>
    <property type="match status" value="1"/>
</dbReference>
<dbReference type="RefSeq" id="WP_106878068.1">
    <property type="nucleotide sequence ID" value="NZ_PYEP01000007.1"/>
</dbReference>
<dbReference type="Proteomes" id="UP000240212">
    <property type="component" value="Unassembled WGS sequence"/>
</dbReference>
<protein>
    <submittedName>
        <fullName evidence="1">DUF2000 domain-containing protein</fullName>
    </submittedName>
</protein>
<sequence length="140" mass="15015">MRFDASSHRCIIVIDQHLSPGLAMNAASVIGISLGRLTDNLVGHDLHSLDGVVYPGVITAPLPVLLASGAYLRQLHQQSSEDAALLAMPFSALAQSCKTYDEYGERISTAPSDQIELVALGLMGPKKTITRLSGNLKLYR</sequence>
<keyword evidence="2" id="KW-1185">Reference proteome</keyword>
<dbReference type="InterPro" id="IPR017021">
    <property type="entry name" value="UCP033763"/>
</dbReference>
<dbReference type="Pfam" id="PF09391">
    <property type="entry name" value="DUF2000"/>
    <property type="match status" value="1"/>
</dbReference>
<evidence type="ECO:0000313" key="2">
    <source>
        <dbReference type="Proteomes" id="UP000240212"/>
    </source>
</evidence>
<dbReference type="STRING" id="1388748.GCA_000463155_00898"/>
<comment type="caution">
    <text evidence="1">The sequence shown here is derived from an EMBL/GenBank/DDBJ whole genome shotgun (WGS) entry which is preliminary data.</text>
</comment>
<dbReference type="AlphaFoldDB" id="A0A2P8VGL1"/>
<dbReference type="InterPro" id="IPR018988">
    <property type="entry name" value="DUF2000"/>
</dbReference>